<reference evidence="2 3" key="1">
    <citation type="submission" date="2016-10" db="EMBL/GenBank/DDBJ databases">
        <authorList>
            <person name="de Groot N.N."/>
        </authorList>
    </citation>
    <scope>NUCLEOTIDE SEQUENCE [LARGE SCALE GENOMIC DNA]</scope>
    <source>
        <strain evidence="2 3">DSM 25584</strain>
    </source>
</reference>
<dbReference type="Proteomes" id="UP000199415">
    <property type="component" value="Unassembled WGS sequence"/>
</dbReference>
<feature type="transmembrane region" description="Helical" evidence="1">
    <location>
        <begin position="33"/>
        <end position="52"/>
    </location>
</feature>
<gene>
    <name evidence="2" type="ORF">SAMN05216241_108107</name>
</gene>
<keyword evidence="1" id="KW-0812">Transmembrane</keyword>
<feature type="transmembrane region" description="Helical" evidence="1">
    <location>
        <begin position="113"/>
        <end position="137"/>
    </location>
</feature>
<dbReference type="EMBL" id="FNCE01000008">
    <property type="protein sequence ID" value="SDG30674.1"/>
    <property type="molecule type" value="Genomic_DNA"/>
</dbReference>
<evidence type="ECO:0000256" key="1">
    <source>
        <dbReference type="SAM" id="Phobius"/>
    </source>
</evidence>
<dbReference type="AlphaFoldDB" id="A0A1G7T6L3"/>
<keyword evidence="1" id="KW-0472">Membrane</keyword>
<proteinExistence type="predicted"/>
<keyword evidence="3" id="KW-1185">Reference proteome</keyword>
<feature type="transmembrane region" description="Helical" evidence="1">
    <location>
        <begin position="143"/>
        <end position="167"/>
    </location>
</feature>
<accession>A0A1G7T6L3</accession>
<dbReference type="RefSeq" id="WP_090020776.1">
    <property type="nucleotide sequence ID" value="NZ_FNCE01000008.1"/>
</dbReference>
<protein>
    <submittedName>
        <fullName evidence="2">Uncharacterized protein</fullName>
    </submittedName>
</protein>
<keyword evidence="1" id="KW-1133">Transmembrane helix</keyword>
<sequence>MAEVPAHGALPVRTTAREVVGGFMARLRHLPQVALTPFLVLFLVQGGLMLLRGGGGDDGQSSPLAAIAVLAAIPVVVFAYAAFLVDWLRLVLLGPEQAGTGPRLSVGGRDARMLASGILVAVLALLASIPGIVLGMLAGGSPVAGVVAALVTLLLALTAAVSFGLVLPAVAVDRSLGMGAAWSAARPVLVKIAGIVALTLLPVHLLVSSSGVAYAVMLSGDGPVVPVMVLTLVLEFVELALLGSLLAALHQRLLGDPTRAEAA</sequence>
<dbReference type="STRING" id="1082479.SAMN05216241_108107"/>
<evidence type="ECO:0000313" key="2">
    <source>
        <dbReference type="EMBL" id="SDG30674.1"/>
    </source>
</evidence>
<feature type="transmembrane region" description="Helical" evidence="1">
    <location>
        <begin position="227"/>
        <end position="249"/>
    </location>
</feature>
<organism evidence="2 3">
    <name type="scientific">Limimonas halophila</name>
    <dbReference type="NCBI Taxonomy" id="1082479"/>
    <lineage>
        <taxon>Bacteria</taxon>
        <taxon>Pseudomonadati</taxon>
        <taxon>Pseudomonadota</taxon>
        <taxon>Alphaproteobacteria</taxon>
        <taxon>Rhodospirillales</taxon>
        <taxon>Rhodovibrionaceae</taxon>
        <taxon>Limimonas</taxon>
    </lineage>
</organism>
<feature type="transmembrane region" description="Helical" evidence="1">
    <location>
        <begin position="64"/>
        <end position="92"/>
    </location>
</feature>
<evidence type="ECO:0000313" key="3">
    <source>
        <dbReference type="Proteomes" id="UP000199415"/>
    </source>
</evidence>
<feature type="transmembrane region" description="Helical" evidence="1">
    <location>
        <begin position="188"/>
        <end position="207"/>
    </location>
</feature>
<name>A0A1G7T6L3_9PROT</name>